<keyword evidence="2" id="KW-1185">Reference proteome</keyword>
<dbReference type="Proteomes" id="UP000184404">
    <property type="component" value="Unassembled WGS sequence"/>
</dbReference>
<name>A0A1M4YGV4_9FIRM</name>
<sequence>MDKNELPYFTVGENGYGGAQGWFTDKWMNIGGCAAVTACDSSIYFDLYRGTRLYPKDMNNITREDYIDFGMEMKPYLKPRFTGIDTLKIYINGVKDFLFDKGEDKLYLAPFDGTEPYRSARSLVKTQIDDGFPIPTLTLRHSAPAMADYVWHWYLITGYRYENGVDLVKVVTYGTWRWLAFDMLWSTGYSRKGGMVIWGEK</sequence>
<proteinExistence type="predicted"/>
<dbReference type="STRING" id="1123243.SAMN02745190_01748"/>
<gene>
    <name evidence="1" type="ORF">SAMN02745190_01748</name>
</gene>
<dbReference type="EMBL" id="FQUG01000006">
    <property type="protein sequence ID" value="SHF04919.1"/>
    <property type="molecule type" value="Genomic_DNA"/>
</dbReference>
<evidence type="ECO:0000313" key="1">
    <source>
        <dbReference type="EMBL" id="SHF04919.1"/>
    </source>
</evidence>
<reference evidence="1 2" key="1">
    <citation type="submission" date="2016-11" db="EMBL/GenBank/DDBJ databases">
        <authorList>
            <person name="Jaros S."/>
            <person name="Januszkiewicz K."/>
            <person name="Wedrychowicz H."/>
        </authorList>
    </citation>
    <scope>NUCLEOTIDE SEQUENCE [LARGE SCALE GENOMIC DNA]</scope>
    <source>
        <strain evidence="1 2">DSM 10502</strain>
    </source>
</reference>
<organism evidence="1 2">
    <name type="scientific">Schwartzia succinivorans DSM 10502</name>
    <dbReference type="NCBI Taxonomy" id="1123243"/>
    <lineage>
        <taxon>Bacteria</taxon>
        <taxon>Bacillati</taxon>
        <taxon>Bacillota</taxon>
        <taxon>Negativicutes</taxon>
        <taxon>Selenomonadales</taxon>
        <taxon>Selenomonadaceae</taxon>
        <taxon>Schwartzia</taxon>
    </lineage>
</organism>
<protein>
    <submittedName>
        <fullName evidence="1">Uncharacterized protein</fullName>
    </submittedName>
</protein>
<dbReference type="RefSeq" id="WP_072935835.1">
    <property type="nucleotide sequence ID" value="NZ_FQUG01000006.1"/>
</dbReference>
<dbReference type="OrthoDB" id="370604at2"/>
<evidence type="ECO:0000313" key="2">
    <source>
        <dbReference type="Proteomes" id="UP000184404"/>
    </source>
</evidence>
<dbReference type="AlphaFoldDB" id="A0A1M4YGV4"/>
<accession>A0A1M4YGV4</accession>